<evidence type="ECO:0000256" key="2">
    <source>
        <dbReference type="ARBA" id="ARBA00010102"/>
    </source>
</evidence>
<keyword evidence="8" id="KW-0811">Translocation</keyword>
<evidence type="ECO:0000256" key="3">
    <source>
        <dbReference type="ARBA" id="ARBA00022448"/>
    </source>
</evidence>
<gene>
    <name evidence="11" type="ORF">PCOR1329_LOCUS16615</name>
</gene>
<keyword evidence="6" id="KW-0509">mRNA transport</keyword>
<sequence>SADGGVRVWGAERWQPLGEPQAAGGGEAAVALAWGDGPSACALAAVCPGGTVLVWREAAPQQWQLAHRCAVRGPAAALAFASSHYGCELAVGGGGGEVVVLTRRETAGRSIQPAGEQWQRRAFVAHDGDVLALSWAPSTSPATMAAGPAAARAALHGPRRMVTAGADRRVRVWRYDEKAGSWSMAQELCDGLGSQVIRSVTWRPNMGIPASLVAACTEEGTVTTWVQDMEGQAWRQQLSWQVPGPARRLAWSEAGTLLAVAVGEAGGLLFK</sequence>
<feature type="non-terminal residue" evidence="11">
    <location>
        <position position="1"/>
    </location>
</feature>
<dbReference type="InterPro" id="IPR015943">
    <property type="entry name" value="WD40/YVTN_repeat-like_dom_sf"/>
</dbReference>
<dbReference type="InterPro" id="IPR037363">
    <property type="entry name" value="Sec13/Seh1_fam"/>
</dbReference>
<evidence type="ECO:0000313" key="11">
    <source>
        <dbReference type="EMBL" id="CAK0812294.1"/>
    </source>
</evidence>
<evidence type="ECO:0000256" key="8">
    <source>
        <dbReference type="ARBA" id="ARBA00023010"/>
    </source>
</evidence>
<evidence type="ECO:0000313" key="12">
    <source>
        <dbReference type="Proteomes" id="UP001189429"/>
    </source>
</evidence>
<keyword evidence="10" id="KW-0539">Nucleus</keyword>
<dbReference type="Proteomes" id="UP001189429">
    <property type="component" value="Unassembled WGS sequence"/>
</dbReference>
<dbReference type="SMART" id="SM00320">
    <property type="entry name" value="WD40"/>
    <property type="match status" value="1"/>
</dbReference>
<dbReference type="PANTHER" id="PTHR11024:SF2">
    <property type="entry name" value="PROTEIN SEC13 HOMOLOG"/>
    <property type="match status" value="1"/>
</dbReference>
<organism evidence="11 12">
    <name type="scientific">Prorocentrum cordatum</name>
    <dbReference type="NCBI Taxonomy" id="2364126"/>
    <lineage>
        <taxon>Eukaryota</taxon>
        <taxon>Sar</taxon>
        <taxon>Alveolata</taxon>
        <taxon>Dinophyceae</taxon>
        <taxon>Prorocentrales</taxon>
        <taxon>Prorocentraceae</taxon>
        <taxon>Prorocentrum</taxon>
    </lineage>
</organism>
<comment type="similarity">
    <text evidence="2">Belongs to the WD repeat SEC13 family.</text>
</comment>
<evidence type="ECO:0000256" key="10">
    <source>
        <dbReference type="ARBA" id="ARBA00023242"/>
    </source>
</evidence>
<keyword evidence="12" id="KW-1185">Reference proteome</keyword>
<comment type="subcellular location">
    <subcellularLocation>
        <location evidence="1">Nucleus</location>
        <location evidence="1">Nuclear pore complex</location>
    </subcellularLocation>
</comment>
<keyword evidence="9" id="KW-0906">Nuclear pore complex</keyword>
<evidence type="ECO:0000256" key="6">
    <source>
        <dbReference type="ARBA" id="ARBA00022816"/>
    </source>
</evidence>
<comment type="caution">
    <text evidence="11">The sequence shown here is derived from an EMBL/GenBank/DDBJ whole genome shotgun (WGS) entry which is preliminary data.</text>
</comment>
<reference evidence="11" key="1">
    <citation type="submission" date="2023-10" db="EMBL/GenBank/DDBJ databases">
        <authorList>
            <person name="Chen Y."/>
            <person name="Shah S."/>
            <person name="Dougan E. K."/>
            <person name="Thang M."/>
            <person name="Chan C."/>
        </authorList>
    </citation>
    <scope>NUCLEOTIDE SEQUENCE [LARGE SCALE GENOMIC DNA]</scope>
</reference>
<dbReference type="InterPro" id="IPR001680">
    <property type="entry name" value="WD40_rpt"/>
</dbReference>
<evidence type="ECO:0000256" key="5">
    <source>
        <dbReference type="ARBA" id="ARBA00022737"/>
    </source>
</evidence>
<keyword evidence="7" id="KW-0653">Protein transport</keyword>
<keyword evidence="5" id="KW-0677">Repeat</keyword>
<evidence type="ECO:0000256" key="1">
    <source>
        <dbReference type="ARBA" id="ARBA00004567"/>
    </source>
</evidence>
<evidence type="ECO:0000256" key="7">
    <source>
        <dbReference type="ARBA" id="ARBA00022927"/>
    </source>
</evidence>
<feature type="non-terminal residue" evidence="11">
    <location>
        <position position="271"/>
    </location>
</feature>
<keyword evidence="4" id="KW-0853">WD repeat</keyword>
<evidence type="ECO:0000256" key="4">
    <source>
        <dbReference type="ARBA" id="ARBA00022574"/>
    </source>
</evidence>
<evidence type="ECO:0000256" key="9">
    <source>
        <dbReference type="ARBA" id="ARBA00023132"/>
    </source>
</evidence>
<protein>
    <submittedName>
        <fullName evidence="11">Uncharacterized protein</fullName>
    </submittedName>
</protein>
<dbReference type="InterPro" id="IPR036322">
    <property type="entry name" value="WD40_repeat_dom_sf"/>
</dbReference>
<dbReference type="EMBL" id="CAUYUJ010005110">
    <property type="protein sequence ID" value="CAK0812294.1"/>
    <property type="molecule type" value="Genomic_DNA"/>
</dbReference>
<keyword evidence="3" id="KW-0813">Transport</keyword>
<proteinExistence type="inferred from homology"/>
<dbReference type="PANTHER" id="PTHR11024">
    <property type="entry name" value="NUCLEAR PORE COMPLEX PROTEIN SEC13 / SEH1 FAMILY MEMBER"/>
    <property type="match status" value="1"/>
</dbReference>
<accession>A0ABN9R0S1</accession>
<name>A0ABN9R0S1_9DINO</name>
<dbReference type="Gene3D" id="2.130.10.10">
    <property type="entry name" value="YVTN repeat-like/Quinoprotein amine dehydrogenase"/>
    <property type="match status" value="1"/>
</dbReference>
<dbReference type="SUPFAM" id="SSF50978">
    <property type="entry name" value="WD40 repeat-like"/>
    <property type="match status" value="1"/>
</dbReference>